<protein>
    <submittedName>
        <fullName evidence="1">Uncharacterized protein</fullName>
    </submittedName>
</protein>
<proteinExistence type="predicted"/>
<dbReference type="AlphaFoldDB" id="X0VBS9"/>
<name>X0VBS9_9ZZZZ</name>
<organism evidence="1">
    <name type="scientific">marine sediment metagenome</name>
    <dbReference type="NCBI Taxonomy" id="412755"/>
    <lineage>
        <taxon>unclassified sequences</taxon>
        <taxon>metagenomes</taxon>
        <taxon>ecological metagenomes</taxon>
    </lineage>
</organism>
<gene>
    <name evidence="1" type="ORF">S01H1_56080</name>
</gene>
<dbReference type="EMBL" id="BARS01036492">
    <property type="protein sequence ID" value="GAG15785.1"/>
    <property type="molecule type" value="Genomic_DNA"/>
</dbReference>
<accession>X0VBS9</accession>
<sequence>ISKVAKHYNCDWSVVKSRIVEYQNPELTGETK</sequence>
<evidence type="ECO:0000313" key="1">
    <source>
        <dbReference type="EMBL" id="GAG15785.1"/>
    </source>
</evidence>
<comment type="caution">
    <text evidence="1">The sequence shown here is derived from an EMBL/GenBank/DDBJ whole genome shotgun (WGS) entry which is preliminary data.</text>
</comment>
<reference evidence="1" key="1">
    <citation type="journal article" date="2014" name="Front. Microbiol.">
        <title>High frequency of phylogenetically diverse reductive dehalogenase-homologous genes in deep subseafloor sedimentary metagenomes.</title>
        <authorList>
            <person name="Kawai M."/>
            <person name="Futagami T."/>
            <person name="Toyoda A."/>
            <person name="Takaki Y."/>
            <person name="Nishi S."/>
            <person name="Hori S."/>
            <person name="Arai W."/>
            <person name="Tsubouchi T."/>
            <person name="Morono Y."/>
            <person name="Uchiyama I."/>
            <person name="Ito T."/>
            <person name="Fujiyama A."/>
            <person name="Inagaki F."/>
            <person name="Takami H."/>
        </authorList>
    </citation>
    <scope>NUCLEOTIDE SEQUENCE</scope>
    <source>
        <strain evidence="1">Expedition CK06-06</strain>
    </source>
</reference>
<feature type="non-terminal residue" evidence="1">
    <location>
        <position position="1"/>
    </location>
</feature>